<dbReference type="CDD" id="cd03801">
    <property type="entry name" value="GT4_PimA-like"/>
    <property type="match status" value="1"/>
</dbReference>
<organism evidence="3 4">
    <name type="scientific">Moritella yayanosii</name>
    <dbReference type="NCBI Taxonomy" id="69539"/>
    <lineage>
        <taxon>Bacteria</taxon>
        <taxon>Pseudomonadati</taxon>
        <taxon>Pseudomonadota</taxon>
        <taxon>Gammaproteobacteria</taxon>
        <taxon>Alteromonadales</taxon>
        <taxon>Moritellaceae</taxon>
        <taxon>Moritella</taxon>
    </lineage>
</organism>
<dbReference type="KEGG" id="mya:MORIYA_3675"/>
<keyword evidence="3" id="KW-0808">Transferase</keyword>
<dbReference type="PANTHER" id="PTHR12526:SF630">
    <property type="entry name" value="GLYCOSYLTRANSFERASE"/>
    <property type="match status" value="1"/>
</dbReference>
<dbReference type="SUPFAM" id="SSF53756">
    <property type="entry name" value="UDP-Glycosyltransferase/glycogen phosphorylase"/>
    <property type="match status" value="1"/>
</dbReference>
<evidence type="ECO:0000259" key="2">
    <source>
        <dbReference type="Pfam" id="PF13439"/>
    </source>
</evidence>
<evidence type="ECO:0000313" key="4">
    <source>
        <dbReference type="Proteomes" id="UP000250163"/>
    </source>
</evidence>
<proteinExistence type="predicted"/>
<gene>
    <name evidence="3" type="ORF">MORIYA_3675</name>
</gene>
<evidence type="ECO:0000313" key="3">
    <source>
        <dbReference type="EMBL" id="SQD80127.1"/>
    </source>
</evidence>
<dbReference type="Pfam" id="PF00534">
    <property type="entry name" value="Glycos_transf_1"/>
    <property type="match status" value="1"/>
</dbReference>
<keyword evidence="4" id="KW-1185">Reference proteome</keyword>
<reference evidence="4" key="1">
    <citation type="submission" date="2018-05" db="EMBL/GenBank/DDBJ databases">
        <authorList>
            <person name="Cea G.-C."/>
            <person name="William W."/>
        </authorList>
    </citation>
    <scope>NUCLEOTIDE SEQUENCE [LARGE SCALE GENOMIC DNA]</scope>
    <source>
        <strain evidence="4">DB21MT 5</strain>
    </source>
</reference>
<name>A0A330LT17_9GAMM</name>
<dbReference type="InterPro" id="IPR001296">
    <property type="entry name" value="Glyco_trans_1"/>
</dbReference>
<dbReference type="Pfam" id="PF13439">
    <property type="entry name" value="Glyco_transf_4"/>
    <property type="match status" value="1"/>
</dbReference>
<dbReference type="AlphaFoldDB" id="A0A330LT17"/>
<dbReference type="Proteomes" id="UP000250163">
    <property type="component" value="Chromosome MORIYA"/>
</dbReference>
<dbReference type="EMBL" id="LS483250">
    <property type="protein sequence ID" value="SQD80127.1"/>
    <property type="molecule type" value="Genomic_DNA"/>
</dbReference>
<dbReference type="InterPro" id="IPR028098">
    <property type="entry name" value="Glyco_trans_4-like_N"/>
</dbReference>
<dbReference type="Gene3D" id="3.40.50.2000">
    <property type="entry name" value="Glycogen Phosphorylase B"/>
    <property type="match status" value="2"/>
</dbReference>
<dbReference type="RefSeq" id="WP_112717238.1">
    <property type="nucleotide sequence ID" value="NZ_LS483250.1"/>
</dbReference>
<dbReference type="OrthoDB" id="9775208at2"/>
<feature type="domain" description="Glycosyltransferase subfamily 4-like N-terminal" evidence="2">
    <location>
        <begin position="67"/>
        <end position="163"/>
    </location>
</feature>
<accession>A0A330LT17</accession>
<feature type="domain" description="Glycosyl transferase family 1" evidence="1">
    <location>
        <begin position="183"/>
        <end position="297"/>
    </location>
</feature>
<protein>
    <submittedName>
        <fullName evidence="3">Putative LPS biosynthesis related glycosyltransferase</fullName>
    </submittedName>
</protein>
<evidence type="ECO:0000259" key="1">
    <source>
        <dbReference type="Pfam" id="PF00534"/>
    </source>
</evidence>
<dbReference type="GO" id="GO:1901135">
    <property type="term" value="P:carbohydrate derivative metabolic process"/>
    <property type="evidence" value="ECO:0007669"/>
    <property type="project" value="UniProtKB-ARBA"/>
</dbReference>
<dbReference type="GO" id="GO:0016757">
    <property type="term" value="F:glycosyltransferase activity"/>
    <property type="evidence" value="ECO:0007669"/>
    <property type="project" value="InterPro"/>
</dbReference>
<sequence length="352" mass="40475">MKVCYILPSLAQKGPNIVAAEIITSAIRRELFDSIEVFYFKDVDCDKISLTVKTTKISFFSSCDLSSFDIIHSHMFIPDIFVFRYKLLNIFNNTPKCITTLHQKDVVNLRYDYDSIFKAYVVSFCWRIGLSMHDEVVCLSKAMKSFYQKRLINKRISYIYNGRNFKNSSSLHPVISSQKSTSKFKIGTACLLTKRKGLEQVIRTLFKLPHVHFYIAGSGPEHDSLIQLAKDELVFDRVHFSGFISDVSQFMMELDAFILPSRGEGFPLALLEAASIRLPCICSRIDITVEVFSEQEVSFFDLDNLESLEFAISHCEKNLIHYSKCLYDKYQVELTVDKMVDSYALTYANLIE</sequence>
<dbReference type="PANTHER" id="PTHR12526">
    <property type="entry name" value="GLYCOSYLTRANSFERASE"/>
    <property type="match status" value="1"/>
</dbReference>